<evidence type="ECO:0000256" key="1">
    <source>
        <dbReference type="ARBA" id="ARBA00000851"/>
    </source>
</evidence>
<accession>A0A3S3RPB0</accession>
<dbReference type="GO" id="GO:0009307">
    <property type="term" value="P:DNA restriction-modification system"/>
    <property type="evidence" value="ECO:0007669"/>
    <property type="project" value="UniProtKB-KW"/>
</dbReference>
<dbReference type="CDD" id="cd18030">
    <property type="entry name" value="DEXHc_RE_I_HsdR"/>
    <property type="match status" value="1"/>
</dbReference>
<evidence type="ECO:0000256" key="5">
    <source>
        <dbReference type="ARBA" id="ARBA00022747"/>
    </source>
</evidence>
<keyword evidence="13" id="KW-1185">Reference proteome</keyword>
<keyword evidence="9 10" id="KW-0238">DNA-binding</keyword>
<dbReference type="InterPro" id="IPR007409">
    <property type="entry name" value="Restrct_endonuc_type1_HsdR_N"/>
</dbReference>
<dbReference type="Proteomes" id="UP000287853">
    <property type="component" value="Unassembled WGS sequence"/>
</dbReference>
<evidence type="ECO:0000256" key="8">
    <source>
        <dbReference type="ARBA" id="ARBA00022840"/>
    </source>
</evidence>
<dbReference type="SUPFAM" id="SSF52540">
    <property type="entry name" value="P-loop containing nucleoside triphosphate hydrolases"/>
    <property type="match status" value="1"/>
</dbReference>
<dbReference type="GO" id="GO:0009035">
    <property type="term" value="F:type I site-specific deoxyribonuclease activity"/>
    <property type="evidence" value="ECO:0007669"/>
    <property type="project" value="UniProtKB-EC"/>
</dbReference>
<comment type="function">
    <text evidence="10">Subunit R is required for both nuclease and ATPase activities, but not for modification.</text>
</comment>
<comment type="catalytic activity">
    <reaction evidence="1 10">
        <text>Endonucleolytic cleavage of DNA to give random double-stranded fragments with terminal 5'-phosphates, ATP is simultaneously hydrolyzed.</text>
        <dbReference type="EC" id="3.1.21.3"/>
    </reaction>
</comment>
<sequence length="404" mass="45643">MRIIDFDDPSRNEFLVTNQFRIVGADGPIIPDLVLFVNGLPLAVIECKSPYINHPIAKGIEQLRRYADLRNPSDNEGAERLFYANQMMVSTCGTKAHLGTISSGPEHYLEWKDPYPLRKEDVNNINGINNVNEKPSSQEVLLAGVFSPNNFLDLIRNFIVFEPIDGKIIKKLARYQQYRAVHKTVLRLKTGPTRKEKGGIIWHTQGSGKSLTMVFLAIKIRRDPVLKAYKLVFLTDRTQLDEQLTTTFARTQGETIYHADSVKRLHELLRKDSSDLVTAMIQKFREADNVENGTGSFLPHKNKQLPGQHPLKNKSAPFSCWNPSEKIIVLADEAHRSQYGDMGVNLNVALPNAPKIAFTGTPLIKTQKTSAEFGSYIDTYTIEQAVRDKATVQILYEAERPEPR</sequence>
<evidence type="ECO:0000259" key="11">
    <source>
        <dbReference type="SMART" id="SM00487"/>
    </source>
</evidence>
<organism evidence="12 13">
    <name type="scientific">Candidatus Electrothrix aarhusensis</name>
    <dbReference type="NCBI Taxonomy" id="1859131"/>
    <lineage>
        <taxon>Bacteria</taxon>
        <taxon>Pseudomonadati</taxon>
        <taxon>Thermodesulfobacteriota</taxon>
        <taxon>Desulfobulbia</taxon>
        <taxon>Desulfobulbales</taxon>
        <taxon>Desulfobulbaceae</taxon>
        <taxon>Candidatus Electrothrix</taxon>
    </lineage>
</organism>
<comment type="similarity">
    <text evidence="2 10">Belongs to the HsdR family.</text>
</comment>
<dbReference type="GO" id="GO:0005524">
    <property type="term" value="F:ATP binding"/>
    <property type="evidence" value="ECO:0007669"/>
    <property type="project" value="UniProtKB-KW"/>
</dbReference>
<evidence type="ECO:0000256" key="3">
    <source>
        <dbReference type="ARBA" id="ARBA00022722"/>
    </source>
</evidence>
<dbReference type="PANTHER" id="PTHR30195:SF15">
    <property type="entry name" value="TYPE I RESTRICTION ENZYME HINDI ENDONUCLEASE SUBUNIT"/>
    <property type="match status" value="1"/>
</dbReference>
<dbReference type="Gene3D" id="3.90.1570.50">
    <property type="match status" value="1"/>
</dbReference>
<keyword evidence="6" id="KW-0255">Endonuclease</keyword>
<evidence type="ECO:0000256" key="2">
    <source>
        <dbReference type="ARBA" id="ARBA00008598"/>
    </source>
</evidence>
<dbReference type="EC" id="3.1.21.3" evidence="10"/>
<proteinExistence type="inferred from homology"/>
<dbReference type="SMART" id="SM00487">
    <property type="entry name" value="DEXDc"/>
    <property type="match status" value="1"/>
</dbReference>
<keyword evidence="3" id="KW-0540">Nuclease</keyword>
<dbReference type="Pfam" id="PF18766">
    <property type="entry name" value="SWI2_SNF2"/>
    <property type="match status" value="1"/>
</dbReference>
<protein>
    <recommendedName>
        <fullName evidence="10">Type I restriction enzyme endonuclease subunit</fullName>
        <shortName evidence="10">R protein</shortName>
        <ecNumber evidence="10">3.1.21.3</ecNumber>
    </recommendedName>
</protein>
<dbReference type="InterPro" id="IPR040980">
    <property type="entry name" value="SWI2_SNF2"/>
</dbReference>
<dbReference type="InterPro" id="IPR027417">
    <property type="entry name" value="P-loop_NTPase"/>
</dbReference>
<dbReference type="InterPro" id="IPR051268">
    <property type="entry name" value="Type-I_R_enzyme_R_subunit"/>
</dbReference>
<comment type="subunit">
    <text evidence="10">The type I restriction/modification system is composed of three polypeptides R, M and S.</text>
</comment>
<feature type="domain" description="Helicase ATP-binding" evidence="11">
    <location>
        <begin position="168"/>
        <end position="393"/>
    </location>
</feature>
<dbReference type="Gene3D" id="3.40.50.300">
    <property type="entry name" value="P-loop containing nucleotide triphosphate hydrolases"/>
    <property type="match status" value="1"/>
</dbReference>
<evidence type="ECO:0000256" key="6">
    <source>
        <dbReference type="ARBA" id="ARBA00022759"/>
    </source>
</evidence>
<evidence type="ECO:0000256" key="7">
    <source>
        <dbReference type="ARBA" id="ARBA00022801"/>
    </source>
</evidence>
<dbReference type="EMBL" id="MTKO01000092">
    <property type="protein sequence ID" value="RWX44543.1"/>
    <property type="molecule type" value="Genomic_DNA"/>
</dbReference>
<evidence type="ECO:0000313" key="13">
    <source>
        <dbReference type="Proteomes" id="UP000287853"/>
    </source>
</evidence>
<dbReference type="InterPro" id="IPR004473">
    <property type="entry name" value="Restrct_endonuc_typeI_HsdR"/>
</dbReference>
<keyword evidence="8 10" id="KW-0067">ATP-binding</keyword>
<keyword evidence="5 10" id="KW-0680">Restriction system</keyword>
<dbReference type="NCBIfam" id="TIGR00348">
    <property type="entry name" value="hsdR"/>
    <property type="match status" value="1"/>
</dbReference>
<dbReference type="PANTHER" id="PTHR30195">
    <property type="entry name" value="TYPE I SITE-SPECIFIC DEOXYRIBONUCLEASE PROTEIN SUBUNIT M AND R"/>
    <property type="match status" value="1"/>
</dbReference>
<dbReference type="Pfam" id="PF04313">
    <property type="entry name" value="HSDR_N"/>
    <property type="match status" value="1"/>
</dbReference>
<evidence type="ECO:0000256" key="10">
    <source>
        <dbReference type="RuleBase" id="RU364115"/>
    </source>
</evidence>
<evidence type="ECO:0000256" key="9">
    <source>
        <dbReference type="ARBA" id="ARBA00023125"/>
    </source>
</evidence>
<evidence type="ECO:0000313" key="12">
    <source>
        <dbReference type="EMBL" id="RWX44543.1"/>
    </source>
</evidence>
<keyword evidence="4 10" id="KW-0547">Nucleotide-binding</keyword>
<name>A0A3S3RPB0_9BACT</name>
<dbReference type="AlphaFoldDB" id="A0A3S3RPB0"/>
<keyword evidence="7 10" id="KW-0378">Hydrolase</keyword>
<comment type="caution">
    <text evidence="12">The sequence shown here is derived from an EMBL/GenBank/DDBJ whole genome shotgun (WGS) entry which is preliminary data.</text>
</comment>
<gene>
    <name evidence="12" type="ORF">H206_03647</name>
</gene>
<dbReference type="InterPro" id="IPR014001">
    <property type="entry name" value="Helicase_ATP-bd"/>
</dbReference>
<dbReference type="GO" id="GO:0003677">
    <property type="term" value="F:DNA binding"/>
    <property type="evidence" value="ECO:0007669"/>
    <property type="project" value="UniProtKB-KW"/>
</dbReference>
<evidence type="ECO:0000256" key="4">
    <source>
        <dbReference type="ARBA" id="ARBA00022741"/>
    </source>
</evidence>
<dbReference type="CDD" id="cd22332">
    <property type="entry name" value="HsdR_N"/>
    <property type="match status" value="1"/>
</dbReference>
<reference evidence="12 13" key="1">
    <citation type="submission" date="2017-01" db="EMBL/GenBank/DDBJ databases">
        <title>The cable genome- insights into the physiology and evolution of filamentous bacteria capable of sulfide oxidation via long distance electron transfer.</title>
        <authorList>
            <person name="Schreiber L."/>
            <person name="Bjerg J.T."/>
            <person name="Boggild A."/>
            <person name="Van De Vossenberg J."/>
            <person name="Meysman F."/>
            <person name="Nielsen L.P."/>
            <person name="Schramm A."/>
            <person name="Kjeldsen K.U."/>
        </authorList>
    </citation>
    <scope>NUCLEOTIDE SEQUENCE [LARGE SCALE GENOMIC DNA]</scope>
    <source>
        <strain evidence="12">MCF</strain>
    </source>
</reference>